<dbReference type="Proteomes" id="UP001374584">
    <property type="component" value="Unassembled WGS sequence"/>
</dbReference>
<reference evidence="10 11" key="1">
    <citation type="submission" date="2024-01" db="EMBL/GenBank/DDBJ databases">
        <title>The genomes of 5 underutilized Papilionoideae crops provide insights into root nodulation and disease resistanc.</title>
        <authorList>
            <person name="Jiang F."/>
        </authorList>
    </citation>
    <scope>NUCLEOTIDE SEQUENCE [LARGE SCALE GENOMIC DNA]</scope>
    <source>
        <strain evidence="10">JINMINGXINNONG_FW02</strain>
        <tissue evidence="10">Leaves</tissue>
    </source>
</reference>
<dbReference type="InterPro" id="IPR034161">
    <property type="entry name" value="Pepsin-like_plant"/>
</dbReference>
<dbReference type="SUPFAM" id="SSF50630">
    <property type="entry name" value="Acid proteases"/>
    <property type="match status" value="1"/>
</dbReference>
<evidence type="ECO:0000256" key="4">
    <source>
        <dbReference type="ARBA" id="ARBA00022670"/>
    </source>
</evidence>
<dbReference type="FunFam" id="2.40.70.10:FF:000050">
    <property type="entry name" value="Aspartic proteinase CDR1"/>
    <property type="match status" value="1"/>
</dbReference>
<keyword evidence="5" id="KW-0732">Signal</keyword>
<dbReference type="GO" id="GO:0006508">
    <property type="term" value="P:proteolysis"/>
    <property type="evidence" value="ECO:0007669"/>
    <property type="project" value="UniProtKB-KW"/>
</dbReference>
<proteinExistence type="inferred from homology"/>
<dbReference type="InterPro" id="IPR051708">
    <property type="entry name" value="Plant_Aspart_Prot_A1"/>
</dbReference>
<organism evidence="10 11">
    <name type="scientific">Phaseolus coccineus</name>
    <name type="common">Scarlet runner bean</name>
    <name type="synonym">Phaseolus multiflorus</name>
    <dbReference type="NCBI Taxonomy" id="3886"/>
    <lineage>
        <taxon>Eukaryota</taxon>
        <taxon>Viridiplantae</taxon>
        <taxon>Streptophyta</taxon>
        <taxon>Embryophyta</taxon>
        <taxon>Tracheophyta</taxon>
        <taxon>Spermatophyta</taxon>
        <taxon>Magnoliopsida</taxon>
        <taxon>eudicotyledons</taxon>
        <taxon>Gunneridae</taxon>
        <taxon>Pentapetalae</taxon>
        <taxon>rosids</taxon>
        <taxon>fabids</taxon>
        <taxon>Fabales</taxon>
        <taxon>Fabaceae</taxon>
        <taxon>Papilionoideae</taxon>
        <taxon>50 kb inversion clade</taxon>
        <taxon>NPAAA clade</taxon>
        <taxon>indigoferoid/millettioid clade</taxon>
        <taxon>Phaseoleae</taxon>
        <taxon>Phaseolus</taxon>
    </lineage>
</organism>
<dbReference type="Gene3D" id="2.40.70.10">
    <property type="entry name" value="Acid Proteases"/>
    <property type="match status" value="2"/>
</dbReference>
<evidence type="ECO:0000256" key="5">
    <source>
        <dbReference type="ARBA" id="ARBA00022729"/>
    </source>
</evidence>
<dbReference type="Pfam" id="PF14543">
    <property type="entry name" value="TAXi_N"/>
    <property type="match status" value="1"/>
</dbReference>
<dbReference type="GO" id="GO:0004190">
    <property type="term" value="F:aspartic-type endopeptidase activity"/>
    <property type="evidence" value="ECO:0007669"/>
    <property type="project" value="UniProtKB-KW"/>
</dbReference>
<dbReference type="InterPro" id="IPR021109">
    <property type="entry name" value="Peptidase_aspartic_dom_sf"/>
</dbReference>
<evidence type="ECO:0000313" key="10">
    <source>
        <dbReference type="EMBL" id="KAK7346200.1"/>
    </source>
</evidence>
<feature type="domain" description="Peptidase A1" evidence="9">
    <location>
        <begin position="91"/>
        <end position="425"/>
    </location>
</feature>
<dbReference type="AlphaFoldDB" id="A0AAN9M126"/>
<dbReference type="PANTHER" id="PTHR47967:SF128">
    <property type="entry name" value="ASPARTIC PROTEINASE CDR1-LIKE"/>
    <property type="match status" value="1"/>
</dbReference>
<evidence type="ECO:0000259" key="9">
    <source>
        <dbReference type="PROSITE" id="PS51767"/>
    </source>
</evidence>
<dbReference type="FunFam" id="2.40.70.10:FF:000016">
    <property type="entry name" value="Probable aspartic protease At2g35615"/>
    <property type="match status" value="1"/>
</dbReference>
<gene>
    <name evidence="10" type="ORF">VNO80_20715</name>
</gene>
<accession>A0AAN9M126</accession>
<comment type="subcellular location">
    <subcellularLocation>
        <location evidence="1">Secreted</location>
    </subcellularLocation>
</comment>
<keyword evidence="3" id="KW-0964">Secreted</keyword>
<evidence type="ECO:0000256" key="2">
    <source>
        <dbReference type="ARBA" id="ARBA00007447"/>
    </source>
</evidence>
<dbReference type="InterPro" id="IPR033121">
    <property type="entry name" value="PEPTIDASE_A1"/>
</dbReference>
<evidence type="ECO:0000256" key="3">
    <source>
        <dbReference type="ARBA" id="ARBA00022525"/>
    </source>
</evidence>
<dbReference type="InterPro" id="IPR032861">
    <property type="entry name" value="TAXi_N"/>
</dbReference>
<evidence type="ECO:0000313" key="11">
    <source>
        <dbReference type="Proteomes" id="UP001374584"/>
    </source>
</evidence>
<keyword evidence="8" id="KW-0325">Glycoprotein</keyword>
<dbReference type="PROSITE" id="PS51767">
    <property type="entry name" value="PEPTIDASE_A1"/>
    <property type="match status" value="1"/>
</dbReference>
<dbReference type="PANTHER" id="PTHR47967">
    <property type="entry name" value="OS07G0603500 PROTEIN-RELATED"/>
    <property type="match status" value="1"/>
</dbReference>
<keyword evidence="7" id="KW-0378">Hydrolase</keyword>
<sequence length="431" mass="47021">MAISPRSESIWFALILLGIFDLFIFSEATTLELIHTDSPLSPFYDPSLTNSDRLRNAFQSSLNRVNSFRVPVANLNHGNAQSPMITDIGGYVMKYSIGTPPVEAFGFADTGSDLIWTQCLPCKQCYNQTAPLFDPSNSKSYTNLPCNSSFCSSRYLLDSPECDQNGSCVYHYSYFDRSHTAGNLATETLTIGEENPITFPNTVFGCAHDTTGKFKPAESGLIGLGRGNLSLLSQLGIKKLSYCLAPNNRNYTSKIVFGEDAMLSGSDVVSTPFRVDYAPEYLITLEGLSVEGDRIEFESANNVSEGNVAIDSGTTFTFLPPPIYDALVAALDMRIKAPKGSDPDGVLPHCYEFPDQNVSFPIITAHFKGADVKLMGINTFYWVSEKVVCLSMVPAGEGIIGFFGNIAQSNFWIGYDLDAATVSFKPADCSL</sequence>
<protein>
    <recommendedName>
        <fullName evidence="9">Peptidase A1 domain-containing protein</fullName>
    </recommendedName>
</protein>
<evidence type="ECO:0000256" key="1">
    <source>
        <dbReference type="ARBA" id="ARBA00004613"/>
    </source>
</evidence>
<dbReference type="CDD" id="cd05476">
    <property type="entry name" value="pepsin_A_like_plant"/>
    <property type="match status" value="1"/>
</dbReference>
<keyword evidence="6" id="KW-0064">Aspartyl protease</keyword>
<dbReference type="GO" id="GO:0005576">
    <property type="term" value="C:extracellular region"/>
    <property type="evidence" value="ECO:0007669"/>
    <property type="project" value="UniProtKB-SubCell"/>
</dbReference>
<name>A0AAN9M126_PHACN</name>
<dbReference type="EMBL" id="JAYMYR010000008">
    <property type="protein sequence ID" value="KAK7346200.1"/>
    <property type="molecule type" value="Genomic_DNA"/>
</dbReference>
<evidence type="ECO:0000256" key="8">
    <source>
        <dbReference type="ARBA" id="ARBA00023180"/>
    </source>
</evidence>
<evidence type="ECO:0000256" key="6">
    <source>
        <dbReference type="ARBA" id="ARBA00022750"/>
    </source>
</evidence>
<evidence type="ECO:0000256" key="7">
    <source>
        <dbReference type="ARBA" id="ARBA00022801"/>
    </source>
</evidence>
<comment type="similarity">
    <text evidence="2">Belongs to the peptidase A1 family.</text>
</comment>
<keyword evidence="11" id="KW-1185">Reference proteome</keyword>
<dbReference type="Pfam" id="PF14541">
    <property type="entry name" value="TAXi_C"/>
    <property type="match status" value="1"/>
</dbReference>
<dbReference type="InterPro" id="IPR032799">
    <property type="entry name" value="TAXi_C"/>
</dbReference>
<keyword evidence="4" id="KW-0645">Protease</keyword>
<comment type="caution">
    <text evidence="10">The sequence shown here is derived from an EMBL/GenBank/DDBJ whole genome shotgun (WGS) entry which is preliminary data.</text>
</comment>